<evidence type="ECO:0000313" key="2">
    <source>
        <dbReference type="EMBL" id="NWJ49126.1"/>
    </source>
</evidence>
<accession>A0A8T7MAS9</accession>
<organism evidence="2 4">
    <name type="scientific">Candidatus Chlorohelix allophototropha</name>
    <dbReference type="NCBI Taxonomy" id="3003348"/>
    <lineage>
        <taxon>Bacteria</taxon>
        <taxon>Bacillati</taxon>
        <taxon>Chloroflexota</taxon>
        <taxon>Chloroflexia</taxon>
        <taxon>Candidatus Chloroheliales</taxon>
        <taxon>Candidatus Chloroheliaceae</taxon>
        <taxon>Candidatus Chlorohelix</taxon>
    </lineage>
</organism>
<sequence length="453" mass="50711">MEGNYNAALFKSHLAFLGLPEDYNRHFKKWTPLDPQTGCPKLDSTGNVKTALCVAKPHTASVHAEAVWTQINQSSELNKSGNPKKPFNKSIEVVSNLQIDFEDPKNPEKVKEFGLAFGKKVSALLGYPEELPVLDSGAGCHIEFPINSIITADFCGGDLVNQAVRQVIEKLIKPLFDETAQEFCLTGTIKLEGFDISRILSLAGTFRPPNPKKDIEGRAFLAQGYARKWLNYDETNPPKRWENEQLTRLILEEIEEIKREESQKQAQKETRKKADVTSASGIVGLHTKDLKYFLAWLQKQAATMPITGDRSKNFYRLIDRAWRATQNEALIGENADFIDQLTGGKYTSQRSNTEVEVKRALQRIVASWKAKKHKEARARLDTLAGVKVDKRYNTAFMPDIELTKAVTMLKSGKGTGKTEAAARLIASLPKTAKVLCISHLLPYTIRNPLKEKG</sequence>
<evidence type="ECO:0000313" key="5">
    <source>
        <dbReference type="Proteomes" id="UP001431572"/>
    </source>
</evidence>
<dbReference type="RefSeq" id="WP_341472304.1">
    <property type="nucleotide sequence ID" value="NZ_CP128403.1"/>
</dbReference>
<evidence type="ECO:0000313" key="4">
    <source>
        <dbReference type="Proteomes" id="UP000521676"/>
    </source>
</evidence>
<name>A0A8T7MAS9_9CHLR</name>
<gene>
    <name evidence="2" type="ORF">HXX08_24985</name>
    <name evidence="3" type="ORF">OZ401_005120</name>
</gene>
<dbReference type="AlphaFoldDB" id="A0A8T7MAS9"/>
<dbReference type="EMBL" id="CP128403">
    <property type="protein sequence ID" value="WJW70436.1"/>
    <property type="molecule type" value="Genomic_DNA"/>
</dbReference>
<dbReference type="Proteomes" id="UP001431572">
    <property type="component" value="Plasmid unnamed3"/>
</dbReference>
<keyword evidence="5" id="KW-1185">Reference proteome</keyword>
<dbReference type="EMBL" id="JACATZ010000004">
    <property type="protein sequence ID" value="NWJ49126.1"/>
    <property type="molecule type" value="Genomic_DNA"/>
</dbReference>
<keyword evidence="1" id="KW-0175">Coiled coil</keyword>
<evidence type="ECO:0000313" key="3">
    <source>
        <dbReference type="EMBL" id="WJW70436.1"/>
    </source>
</evidence>
<geneLocation type="plasmid" evidence="3 5">
    <name>unnamed3</name>
</geneLocation>
<reference evidence="3" key="2">
    <citation type="journal article" date="2024" name="Nature">
        <title>Anoxygenic phototroph of the Chloroflexota uses a type I reaction centre.</title>
        <authorList>
            <person name="Tsuji J.M."/>
            <person name="Shaw N.A."/>
            <person name="Nagashima S."/>
            <person name="Venkiteswaran J.J."/>
            <person name="Schiff S.L."/>
            <person name="Watanabe T."/>
            <person name="Fukui M."/>
            <person name="Hanada S."/>
            <person name="Tank M."/>
            <person name="Neufeld J.D."/>
        </authorList>
    </citation>
    <scope>NUCLEOTIDE SEQUENCE</scope>
    <source>
        <strain evidence="3">L227-S17</strain>
        <plasmid evidence="3 5">unnamed3</plasmid>
    </source>
</reference>
<dbReference type="Proteomes" id="UP000521676">
    <property type="component" value="Unassembled WGS sequence"/>
</dbReference>
<reference evidence="2 4" key="1">
    <citation type="submission" date="2020-06" db="EMBL/GenBank/DDBJ databases">
        <title>Anoxygenic phototrophic Chloroflexota member uses a Type I reaction center.</title>
        <authorList>
            <person name="Tsuji J.M."/>
            <person name="Shaw N.A."/>
            <person name="Nagashima S."/>
            <person name="Venkiteswaran J."/>
            <person name="Schiff S.L."/>
            <person name="Hanada S."/>
            <person name="Tank M."/>
            <person name="Neufeld J.D."/>
        </authorList>
    </citation>
    <scope>NUCLEOTIDE SEQUENCE [LARGE SCALE GENOMIC DNA]</scope>
    <source>
        <strain evidence="2">L227-S17</strain>
    </source>
</reference>
<feature type="coiled-coil region" evidence="1">
    <location>
        <begin position="243"/>
        <end position="271"/>
    </location>
</feature>
<keyword evidence="3" id="KW-0614">Plasmid</keyword>
<evidence type="ECO:0000256" key="1">
    <source>
        <dbReference type="SAM" id="Coils"/>
    </source>
</evidence>
<protein>
    <submittedName>
        <fullName evidence="2">Uncharacterized protein</fullName>
    </submittedName>
</protein>
<proteinExistence type="predicted"/>